<dbReference type="InterPro" id="IPR017937">
    <property type="entry name" value="Thioredoxin_CS"/>
</dbReference>
<evidence type="ECO:0000256" key="3">
    <source>
        <dbReference type="ARBA" id="ARBA00022748"/>
    </source>
</evidence>
<proteinExistence type="inferred from homology"/>
<evidence type="ECO:0000256" key="2">
    <source>
        <dbReference type="ARBA" id="ARBA00007758"/>
    </source>
</evidence>
<keyword evidence="6" id="KW-0812">Transmembrane</keyword>
<keyword evidence="6" id="KW-0472">Membrane</keyword>
<dbReference type="InterPro" id="IPR013740">
    <property type="entry name" value="Redoxin"/>
</dbReference>
<evidence type="ECO:0000259" key="7">
    <source>
        <dbReference type="PROSITE" id="PS51352"/>
    </source>
</evidence>
<keyword evidence="6" id="KW-1133">Transmembrane helix</keyword>
<gene>
    <name evidence="8" type="ORF">DXX93_17745</name>
</gene>
<dbReference type="InterPro" id="IPR013766">
    <property type="entry name" value="Thioredoxin_domain"/>
</dbReference>
<dbReference type="InterPro" id="IPR036249">
    <property type="entry name" value="Thioredoxin-like_sf"/>
</dbReference>
<evidence type="ECO:0000256" key="1">
    <source>
        <dbReference type="ARBA" id="ARBA00004383"/>
    </source>
</evidence>
<keyword evidence="3" id="KW-0201">Cytochrome c-type biogenesis</keyword>
<keyword evidence="4" id="KW-1015">Disulfide bond</keyword>
<feature type="transmembrane region" description="Helical" evidence="6">
    <location>
        <begin position="7"/>
        <end position="25"/>
    </location>
</feature>
<keyword evidence="5" id="KW-0676">Redox-active center</keyword>
<name>A0A3E0TUI0_9GAMM</name>
<dbReference type="GO" id="GO:0017004">
    <property type="term" value="P:cytochrome complex assembly"/>
    <property type="evidence" value="ECO:0007669"/>
    <property type="project" value="UniProtKB-KW"/>
</dbReference>
<organism evidence="8 9">
    <name type="scientific">Thalassotalea euphylliae</name>
    <dbReference type="NCBI Taxonomy" id="1655234"/>
    <lineage>
        <taxon>Bacteria</taxon>
        <taxon>Pseudomonadati</taxon>
        <taxon>Pseudomonadota</taxon>
        <taxon>Gammaproteobacteria</taxon>
        <taxon>Alteromonadales</taxon>
        <taxon>Colwelliaceae</taxon>
        <taxon>Thalassotalea</taxon>
    </lineage>
</organism>
<dbReference type="Proteomes" id="UP000256478">
    <property type="component" value="Unassembled WGS sequence"/>
</dbReference>
<feature type="domain" description="Thioredoxin" evidence="7">
    <location>
        <begin position="34"/>
        <end position="179"/>
    </location>
</feature>
<dbReference type="OrthoDB" id="9799347at2"/>
<comment type="similarity">
    <text evidence="2">Belongs to the thioredoxin family. DsbE subfamily.</text>
</comment>
<dbReference type="GO" id="GO:0030288">
    <property type="term" value="C:outer membrane-bounded periplasmic space"/>
    <property type="evidence" value="ECO:0007669"/>
    <property type="project" value="InterPro"/>
</dbReference>
<evidence type="ECO:0000313" key="8">
    <source>
        <dbReference type="EMBL" id="REL28228.1"/>
    </source>
</evidence>
<evidence type="ECO:0000256" key="4">
    <source>
        <dbReference type="ARBA" id="ARBA00023157"/>
    </source>
</evidence>
<comment type="caution">
    <text evidence="8">The sequence shown here is derived from an EMBL/GenBank/DDBJ whole genome shotgun (WGS) entry which is preliminary data.</text>
</comment>
<dbReference type="GO" id="GO:0005886">
    <property type="term" value="C:plasma membrane"/>
    <property type="evidence" value="ECO:0007669"/>
    <property type="project" value="UniProtKB-SubCell"/>
</dbReference>
<dbReference type="NCBIfam" id="TIGR00385">
    <property type="entry name" value="dsbE"/>
    <property type="match status" value="1"/>
</dbReference>
<dbReference type="PANTHER" id="PTHR42852">
    <property type="entry name" value="THIOL:DISULFIDE INTERCHANGE PROTEIN DSBE"/>
    <property type="match status" value="1"/>
</dbReference>
<dbReference type="Pfam" id="PF08534">
    <property type="entry name" value="Redoxin"/>
    <property type="match status" value="1"/>
</dbReference>
<dbReference type="EMBL" id="QUOU01000001">
    <property type="protein sequence ID" value="REL28228.1"/>
    <property type="molecule type" value="Genomic_DNA"/>
</dbReference>
<dbReference type="InterPro" id="IPR050553">
    <property type="entry name" value="Thioredoxin_ResA/DsbE_sf"/>
</dbReference>
<comment type="subcellular location">
    <subcellularLocation>
        <location evidence="1">Cell inner membrane</location>
        <topology evidence="1">Single-pass membrane protein</topology>
        <orientation evidence="1">Periplasmic side</orientation>
    </subcellularLocation>
</comment>
<dbReference type="Gene3D" id="3.40.30.10">
    <property type="entry name" value="Glutaredoxin"/>
    <property type="match status" value="1"/>
</dbReference>
<protein>
    <submittedName>
        <fullName evidence="8">DsbE family thiol:disulfide interchange protein</fullName>
    </submittedName>
</protein>
<dbReference type="RefSeq" id="WP_116009275.1">
    <property type="nucleotide sequence ID" value="NZ_QUOU01000001.1"/>
</dbReference>
<dbReference type="PANTHER" id="PTHR42852:SF6">
    <property type="entry name" value="THIOL:DISULFIDE INTERCHANGE PROTEIN DSBE"/>
    <property type="match status" value="1"/>
</dbReference>
<evidence type="ECO:0000256" key="6">
    <source>
        <dbReference type="SAM" id="Phobius"/>
    </source>
</evidence>
<evidence type="ECO:0000313" key="9">
    <source>
        <dbReference type="Proteomes" id="UP000256478"/>
    </source>
</evidence>
<dbReference type="GO" id="GO:0015036">
    <property type="term" value="F:disulfide oxidoreductase activity"/>
    <property type="evidence" value="ECO:0007669"/>
    <property type="project" value="InterPro"/>
</dbReference>
<sequence>MGKIIRFLPLIVFIALGAVLYRGLFLKPQELPSALIGKPVPAFSLPGLKNAEAVLTPASLKGQIVLLNVWATWCPSCRYEHPYLIDLAKGGQVSLYGLNYKDDRQAALKWLDDLGDPYLLNVFDEAGRLGLDLGVYAAPETFVIDHHGIIRKRFAGPIDAKVWQEEFAPLVKMIRQEQARGE</sequence>
<dbReference type="PROSITE" id="PS51352">
    <property type="entry name" value="THIOREDOXIN_2"/>
    <property type="match status" value="1"/>
</dbReference>
<dbReference type="AlphaFoldDB" id="A0A3E0TUI0"/>
<evidence type="ECO:0000256" key="5">
    <source>
        <dbReference type="ARBA" id="ARBA00023284"/>
    </source>
</evidence>
<dbReference type="CDD" id="cd03010">
    <property type="entry name" value="TlpA_like_DsbE"/>
    <property type="match status" value="1"/>
</dbReference>
<dbReference type="SUPFAM" id="SSF52833">
    <property type="entry name" value="Thioredoxin-like"/>
    <property type="match status" value="1"/>
</dbReference>
<accession>A0A3E0TUI0</accession>
<reference evidence="8 9" key="1">
    <citation type="submission" date="2018-08" db="EMBL/GenBank/DDBJ databases">
        <title>Thalassotalea euphylliae genome.</title>
        <authorList>
            <person name="Summers S."/>
            <person name="Rice S.A."/>
            <person name="Freckelton M.L."/>
            <person name="Nedved B.T."/>
            <person name="Hadfield M.G."/>
        </authorList>
    </citation>
    <scope>NUCLEOTIDE SEQUENCE [LARGE SCALE GENOMIC DNA]</scope>
    <source>
        <strain evidence="8 9">H1</strain>
    </source>
</reference>
<dbReference type="InterPro" id="IPR004799">
    <property type="entry name" value="Periplasmic_diS_OxRdtase_DsbE"/>
</dbReference>
<dbReference type="PROSITE" id="PS00194">
    <property type="entry name" value="THIOREDOXIN_1"/>
    <property type="match status" value="1"/>
</dbReference>